<evidence type="ECO:0000313" key="6">
    <source>
        <dbReference type="Proteomes" id="UP000533306"/>
    </source>
</evidence>
<evidence type="ECO:0000256" key="1">
    <source>
        <dbReference type="ARBA" id="ARBA00023015"/>
    </source>
</evidence>
<dbReference type="EMBL" id="JACHEU010000001">
    <property type="protein sequence ID" value="MBB6012478.1"/>
    <property type="molecule type" value="Genomic_DNA"/>
</dbReference>
<accession>A0A7W9S3U9</accession>
<dbReference type="InterPro" id="IPR011991">
    <property type="entry name" value="ArsR-like_HTH"/>
</dbReference>
<dbReference type="PANTHER" id="PTHR33154:SF15">
    <property type="entry name" value="REGULATORY PROTEIN ARSR"/>
    <property type="match status" value="1"/>
</dbReference>
<sequence length="110" mass="11768">MKESSQCDASYQKLGDAELADRLGALSHPARIEILRCLAKASSCCCGEVVGRLDLAQSTVSQHLKILVAAGLVRFEADGQRSRYAIDRPALRAVAEMLACFASSCCSDDC</sequence>
<dbReference type="SUPFAM" id="SSF46785">
    <property type="entry name" value="Winged helix' DNA-binding domain"/>
    <property type="match status" value="1"/>
</dbReference>
<comment type="caution">
    <text evidence="5">The sequence shown here is derived from an EMBL/GenBank/DDBJ whole genome shotgun (WGS) entry which is preliminary data.</text>
</comment>
<dbReference type="Proteomes" id="UP000533306">
    <property type="component" value="Unassembled WGS sequence"/>
</dbReference>
<dbReference type="RefSeq" id="WP_183828914.1">
    <property type="nucleotide sequence ID" value="NZ_JACHEU010000001.1"/>
</dbReference>
<feature type="domain" description="HTH arsR-type" evidence="4">
    <location>
        <begin position="11"/>
        <end position="106"/>
    </location>
</feature>
<protein>
    <submittedName>
        <fullName evidence="5">DNA-binding transcriptional ArsR family regulator</fullName>
    </submittedName>
</protein>
<dbReference type="PANTHER" id="PTHR33154">
    <property type="entry name" value="TRANSCRIPTIONAL REGULATOR, ARSR FAMILY"/>
    <property type="match status" value="1"/>
</dbReference>
<proteinExistence type="predicted"/>
<evidence type="ECO:0000259" key="4">
    <source>
        <dbReference type="PROSITE" id="PS50987"/>
    </source>
</evidence>
<evidence type="ECO:0000256" key="3">
    <source>
        <dbReference type="ARBA" id="ARBA00023163"/>
    </source>
</evidence>
<organism evidence="5 6">
    <name type="scientific">Aquamicrobium lusatiense</name>
    <dbReference type="NCBI Taxonomy" id="89772"/>
    <lineage>
        <taxon>Bacteria</taxon>
        <taxon>Pseudomonadati</taxon>
        <taxon>Pseudomonadota</taxon>
        <taxon>Alphaproteobacteria</taxon>
        <taxon>Hyphomicrobiales</taxon>
        <taxon>Phyllobacteriaceae</taxon>
        <taxon>Aquamicrobium</taxon>
    </lineage>
</organism>
<keyword evidence="2 5" id="KW-0238">DNA-binding</keyword>
<dbReference type="CDD" id="cd00090">
    <property type="entry name" value="HTH_ARSR"/>
    <property type="match status" value="1"/>
</dbReference>
<evidence type="ECO:0000313" key="5">
    <source>
        <dbReference type="EMBL" id="MBB6012478.1"/>
    </source>
</evidence>
<dbReference type="SMART" id="SM00418">
    <property type="entry name" value="HTH_ARSR"/>
    <property type="match status" value="1"/>
</dbReference>
<dbReference type="InterPro" id="IPR051081">
    <property type="entry name" value="HTH_MetalResp_TranReg"/>
</dbReference>
<dbReference type="GO" id="GO:0003700">
    <property type="term" value="F:DNA-binding transcription factor activity"/>
    <property type="evidence" value="ECO:0007669"/>
    <property type="project" value="InterPro"/>
</dbReference>
<dbReference type="NCBIfam" id="NF033788">
    <property type="entry name" value="HTH_metalloreg"/>
    <property type="match status" value="1"/>
</dbReference>
<dbReference type="Pfam" id="PF01022">
    <property type="entry name" value="HTH_5"/>
    <property type="match status" value="1"/>
</dbReference>
<keyword evidence="1" id="KW-0805">Transcription regulation</keyword>
<dbReference type="InterPro" id="IPR036390">
    <property type="entry name" value="WH_DNA-bd_sf"/>
</dbReference>
<dbReference type="PRINTS" id="PR00778">
    <property type="entry name" value="HTHARSR"/>
</dbReference>
<dbReference type="GO" id="GO:0003677">
    <property type="term" value="F:DNA binding"/>
    <property type="evidence" value="ECO:0007669"/>
    <property type="project" value="UniProtKB-KW"/>
</dbReference>
<dbReference type="AlphaFoldDB" id="A0A7W9S3U9"/>
<reference evidence="5 6" key="1">
    <citation type="submission" date="2020-08" db="EMBL/GenBank/DDBJ databases">
        <title>Genomic Encyclopedia of Type Strains, Phase IV (KMG-IV): sequencing the most valuable type-strain genomes for metagenomic binning, comparative biology and taxonomic classification.</title>
        <authorList>
            <person name="Goeker M."/>
        </authorList>
    </citation>
    <scope>NUCLEOTIDE SEQUENCE [LARGE SCALE GENOMIC DNA]</scope>
    <source>
        <strain evidence="5 6">DSM 11099</strain>
    </source>
</reference>
<dbReference type="InterPro" id="IPR036388">
    <property type="entry name" value="WH-like_DNA-bd_sf"/>
</dbReference>
<keyword evidence="6" id="KW-1185">Reference proteome</keyword>
<dbReference type="Gene3D" id="1.10.10.10">
    <property type="entry name" value="Winged helix-like DNA-binding domain superfamily/Winged helix DNA-binding domain"/>
    <property type="match status" value="1"/>
</dbReference>
<name>A0A7W9S3U9_9HYPH</name>
<gene>
    <name evidence="5" type="ORF">HNR59_001823</name>
</gene>
<evidence type="ECO:0000256" key="2">
    <source>
        <dbReference type="ARBA" id="ARBA00023125"/>
    </source>
</evidence>
<dbReference type="InterPro" id="IPR001845">
    <property type="entry name" value="HTH_ArsR_DNA-bd_dom"/>
</dbReference>
<keyword evidence="3" id="KW-0804">Transcription</keyword>
<dbReference type="PROSITE" id="PS50987">
    <property type="entry name" value="HTH_ARSR_2"/>
    <property type="match status" value="1"/>
</dbReference>